<dbReference type="GeneID" id="54583231"/>
<sequence length="316" mass="36414">MSVHEQIEALGLRTYGKEREDPNHIPRRVILKYEPVIQLYKEELATLAERLQREQGEQAYYEDDPKLFDKELDTLLAEYGPKIWPRPELGSREHLRSPKKNTRYMSDLVYPRDSSILKQYLRKIVCRKCFNLGRTEKQRQKTAATPARRRRVRKSQKSKSTPPRKALTPDNDDDDDDTASGSDDSVMGTQTRRQATKRSAVDSRNESFQIELRLYRVSSGPAPVLPLGNVLLSGDCTADECFSRISEHSDSDCSWMVFQLPEDMSREAKVRVHRGTRASEVAFQRVIDLFRNSRMFRSESPRSVEVEIGLDLFSGA</sequence>
<organism evidence="2 3">
    <name type="scientific">Trematosphaeria pertusa</name>
    <dbReference type="NCBI Taxonomy" id="390896"/>
    <lineage>
        <taxon>Eukaryota</taxon>
        <taxon>Fungi</taxon>
        <taxon>Dikarya</taxon>
        <taxon>Ascomycota</taxon>
        <taxon>Pezizomycotina</taxon>
        <taxon>Dothideomycetes</taxon>
        <taxon>Pleosporomycetidae</taxon>
        <taxon>Pleosporales</taxon>
        <taxon>Massarineae</taxon>
        <taxon>Trematosphaeriaceae</taxon>
        <taxon>Trematosphaeria</taxon>
    </lineage>
</organism>
<dbReference type="AlphaFoldDB" id="A0A6A6I179"/>
<evidence type="ECO:0000256" key="1">
    <source>
        <dbReference type="SAM" id="MobiDB-lite"/>
    </source>
</evidence>
<dbReference type="Proteomes" id="UP000800094">
    <property type="component" value="Unassembled WGS sequence"/>
</dbReference>
<evidence type="ECO:0000313" key="2">
    <source>
        <dbReference type="EMBL" id="KAF2244205.1"/>
    </source>
</evidence>
<feature type="compositionally biased region" description="Basic residues" evidence="1">
    <location>
        <begin position="147"/>
        <end position="157"/>
    </location>
</feature>
<keyword evidence="3" id="KW-1185">Reference proteome</keyword>
<name>A0A6A6I179_9PLEO</name>
<gene>
    <name evidence="2" type="ORF">BU26DRAFT_522893</name>
</gene>
<accession>A0A6A6I179</accession>
<proteinExistence type="predicted"/>
<protein>
    <submittedName>
        <fullName evidence="2">Uncharacterized protein</fullName>
    </submittedName>
</protein>
<dbReference type="RefSeq" id="XP_033679209.1">
    <property type="nucleotide sequence ID" value="XM_033829901.1"/>
</dbReference>
<evidence type="ECO:0000313" key="3">
    <source>
        <dbReference type="Proteomes" id="UP000800094"/>
    </source>
</evidence>
<dbReference type="OrthoDB" id="3746122at2759"/>
<dbReference type="EMBL" id="ML987203">
    <property type="protein sequence ID" value="KAF2244205.1"/>
    <property type="molecule type" value="Genomic_DNA"/>
</dbReference>
<reference evidence="2" key="1">
    <citation type="journal article" date="2020" name="Stud. Mycol.">
        <title>101 Dothideomycetes genomes: a test case for predicting lifestyles and emergence of pathogens.</title>
        <authorList>
            <person name="Haridas S."/>
            <person name="Albert R."/>
            <person name="Binder M."/>
            <person name="Bloem J."/>
            <person name="Labutti K."/>
            <person name="Salamov A."/>
            <person name="Andreopoulos B."/>
            <person name="Baker S."/>
            <person name="Barry K."/>
            <person name="Bills G."/>
            <person name="Bluhm B."/>
            <person name="Cannon C."/>
            <person name="Castanera R."/>
            <person name="Culley D."/>
            <person name="Daum C."/>
            <person name="Ezra D."/>
            <person name="Gonzalez J."/>
            <person name="Henrissat B."/>
            <person name="Kuo A."/>
            <person name="Liang C."/>
            <person name="Lipzen A."/>
            <person name="Lutzoni F."/>
            <person name="Magnuson J."/>
            <person name="Mondo S."/>
            <person name="Nolan M."/>
            <person name="Ohm R."/>
            <person name="Pangilinan J."/>
            <person name="Park H.-J."/>
            <person name="Ramirez L."/>
            <person name="Alfaro M."/>
            <person name="Sun H."/>
            <person name="Tritt A."/>
            <person name="Yoshinaga Y."/>
            <person name="Zwiers L.-H."/>
            <person name="Turgeon B."/>
            <person name="Goodwin S."/>
            <person name="Spatafora J."/>
            <person name="Crous P."/>
            <person name="Grigoriev I."/>
        </authorList>
    </citation>
    <scope>NUCLEOTIDE SEQUENCE</scope>
    <source>
        <strain evidence="2">CBS 122368</strain>
    </source>
</reference>
<feature type="region of interest" description="Disordered" evidence="1">
    <location>
        <begin position="136"/>
        <end position="202"/>
    </location>
</feature>